<keyword evidence="3" id="KW-1185">Reference proteome</keyword>
<evidence type="ECO:0000313" key="2">
    <source>
        <dbReference type="EMBL" id="MFD2114508.1"/>
    </source>
</evidence>
<proteinExistence type="predicted"/>
<evidence type="ECO:0000313" key="3">
    <source>
        <dbReference type="Proteomes" id="UP001597362"/>
    </source>
</evidence>
<accession>A0ABW4YGC5</accession>
<reference evidence="3" key="1">
    <citation type="journal article" date="2019" name="Int. J. Syst. Evol. Microbiol.">
        <title>The Global Catalogue of Microorganisms (GCM) 10K type strain sequencing project: providing services to taxonomists for standard genome sequencing and annotation.</title>
        <authorList>
            <consortium name="The Broad Institute Genomics Platform"/>
            <consortium name="The Broad Institute Genome Sequencing Center for Infectious Disease"/>
            <person name="Wu L."/>
            <person name="Ma J."/>
        </authorList>
    </citation>
    <scope>NUCLEOTIDE SEQUENCE [LARGE SCALE GENOMIC DNA]</scope>
    <source>
        <strain evidence="3">GH52</strain>
    </source>
</reference>
<dbReference type="RefSeq" id="WP_377769504.1">
    <property type="nucleotide sequence ID" value="NZ_JBHUHO010000005.1"/>
</dbReference>
<gene>
    <name evidence="2" type="ORF">ACFSJH_01895</name>
</gene>
<organism evidence="2 3">
    <name type="scientific">Paenibacillus yanchengensis</name>
    <dbReference type="NCBI Taxonomy" id="2035833"/>
    <lineage>
        <taxon>Bacteria</taxon>
        <taxon>Bacillati</taxon>
        <taxon>Bacillota</taxon>
        <taxon>Bacilli</taxon>
        <taxon>Bacillales</taxon>
        <taxon>Paenibacillaceae</taxon>
        <taxon>Paenibacillus</taxon>
    </lineage>
</organism>
<name>A0ABW4YGC5_9BACL</name>
<comment type="caution">
    <text evidence="2">The sequence shown here is derived from an EMBL/GenBank/DDBJ whole genome shotgun (WGS) entry which is preliminary data.</text>
</comment>
<dbReference type="InterPro" id="IPR024442">
    <property type="entry name" value="Transposase_Zn_ribbon"/>
</dbReference>
<sequence length="370" mass="43250">MVNKEEILAILFRVPYIRNRQRMSEYPYVEELLCMWNDFVLQFPDEEACYIFLCKKKWPNGFRCPRCHNVAASKITTRKMPIYQCYHCQHQTTLTAGTIMEQTRLPLQKWLAAFFFLSLDQVGVNAFQLHLLLQVTYKTAWALHRKIRQTISQTDINCLLGEPMVANDCEKNIIHTTKINNIKAVNNAHQMNNSGTDTVEPSGVQVECVHNKQNTYGIMFERAPQHKAVMIAFEMSESNHSSYSSTLQQMKIKQIPVKYMVSSCYGNRVLTPYVEAFKKNHFANKITVTHAPRMSYYKRKVIQRAFDTIMHRFNQTYGATIGNKYLQLYYDEVCFYYFAIAQQISIFQRLAQLSMSWCKSKSHISNLLSR</sequence>
<protein>
    <submittedName>
        <fullName evidence="2">Transposase</fullName>
    </submittedName>
</protein>
<dbReference type="Pfam" id="PF12760">
    <property type="entry name" value="Zn_ribbon_IS1595"/>
    <property type="match status" value="1"/>
</dbReference>
<dbReference type="EMBL" id="JBHUHO010000005">
    <property type="protein sequence ID" value="MFD2114508.1"/>
    <property type="molecule type" value="Genomic_DNA"/>
</dbReference>
<evidence type="ECO:0000259" key="1">
    <source>
        <dbReference type="Pfam" id="PF12760"/>
    </source>
</evidence>
<feature type="domain" description="Transposase zinc-ribbon" evidence="1">
    <location>
        <begin position="44"/>
        <end position="91"/>
    </location>
</feature>
<dbReference type="Proteomes" id="UP001597362">
    <property type="component" value="Unassembled WGS sequence"/>
</dbReference>